<feature type="non-terminal residue" evidence="2">
    <location>
        <position position="58"/>
    </location>
</feature>
<sequence length="58" mass="6239">MVPPPSPAAPFFLTRNASVHPFLPFRATREEGKTRTKGEGKTRGGREGEQQDEGAGGE</sequence>
<dbReference type="EMBL" id="GBEZ01009056">
    <property type="protein sequence ID" value="JAC76512.1"/>
    <property type="molecule type" value="Transcribed_RNA"/>
</dbReference>
<dbReference type="AlphaFoldDB" id="A0A061RUH6"/>
<accession>A0A061RUH6</accession>
<evidence type="ECO:0000256" key="1">
    <source>
        <dbReference type="SAM" id="MobiDB-lite"/>
    </source>
</evidence>
<proteinExistence type="predicted"/>
<feature type="compositionally biased region" description="Basic and acidic residues" evidence="1">
    <location>
        <begin position="27"/>
        <end position="49"/>
    </location>
</feature>
<name>A0A061RUH6_9CHLO</name>
<organism evidence="2">
    <name type="scientific">Tetraselmis sp. GSL018</name>
    <dbReference type="NCBI Taxonomy" id="582737"/>
    <lineage>
        <taxon>Eukaryota</taxon>
        <taxon>Viridiplantae</taxon>
        <taxon>Chlorophyta</taxon>
        <taxon>core chlorophytes</taxon>
        <taxon>Chlorodendrophyceae</taxon>
        <taxon>Chlorodendrales</taxon>
        <taxon>Chlorodendraceae</taxon>
        <taxon>Tetraselmis</taxon>
    </lineage>
</organism>
<evidence type="ECO:0000313" key="2">
    <source>
        <dbReference type="EMBL" id="JAC76512.1"/>
    </source>
</evidence>
<gene>
    <name evidence="2" type="ORF">TSPGSL018_19954</name>
</gene>
<protein>
    <submittedName>
        <fullName evidence="2">Uncharacterized protein</fullName>
    </submittedName>
</protein>
<feature type="region of interest" description="Disordered" evidence="1">
    <location>
        <begin position="1"/>
        <end position="58"/>
    </location>
</feature>
<reference evidence="2" key="1">
    <citation type="submission" date="2014-05" db="EMBL/GenBank/DDBJ databases">
        <title>The transcriptome of the halophilic microalga Tetraselmis sp. GSL018 isolated from the Great Salt Lake, Utah.</title>
        <authorList>
            <person name="Jinkerson R.E."/>
            <person name="D'Adamo S."/>
            <person name="Posewitz M.C."/>
        </authorList>
    </citation>
    <scope>NUCLEOTIDE SEQUENCE</scope>
    <source>
        <strain evidence="2">GSL018</strain>
    </source>
</reference>